<dbReference type="GO" id="GO:0005886">
    <property type="term" value="C:plasma membrane"/>
    <property type="evidence" value="ECO:0007669"/>
    <property type="project" value="UniProtKB-SubCell"/>
</dbReference>
<comment type="function">
    <text evidence="1 9">Required for the export of heme to the periplasm for the biogenesis of c-type cytochromes.</text>
</comment>
<dbReference type="RefSeq" id="WP_084603487.1">
    <property type="nucleotide sequence ID" value="NZ_FPKU01000002.1"/>
</dbReference>
<dbReference type="Proteomes" id="UP000183447">
    <property type="component" value="Unassembled WGS sequence"/>
</dbReference>
<dbReference type="PRINTS" id="PR01386">
    <property type="entry name" value="CCMCBIOGNSIS"/>
</dbReference>
<dbReference type="AlphaFoldDB" id="A0A1K2I0H0"/>
<feature type="transmembrane region" description="Helical" evidence="9">
    <location>
        <begin position="39"/>
        <end position="61"/>
    </location>
</feature>
<evidence type="ECO:0000256" key="4">
    <source>
        <dbReference type="ARBA" id="ARBA00016463"/>
    </source>
</evidence>
<evidence type="ECO:0000256" key="6">
    <source>
        <dbReference type="ARBA" id="ARBA00022748"/>
    </source>
</evidence>
<dbReference type="InterPro" id="IPR045062">
    <property type="entry name" value="Cyt_c_biogenesis_CcsA/CcmC"/>
</dbReference>
<organism evidence="11 12">
    <name type="scientific">Devosia enhydra</name>
    <dbReference type="NCBI Taxonomy" id="665118"/>
    <lineage>
        <taxon>Bacteria</taxon>
        <taxon>Pseudomonadati</taxon>
        <taxon>Pseudomonadota</taxon>
        <taxon>Alphaproteobacteria</taxon>
        <taxon>Hyphomicrobiales</taxon>
        <taxon>Devosiaceae</taxon>
        <taxon>Devosia</taxon>
    </lineage>
</organism>
<evidence type="ECO:0000256" key="7">
    <source>
        <dbReference type="ARBA" id="ARBA00022989"/>
    </source>
</evidence>
<protein>
    <recommendedName>
        <fullName evidence="4 9">Heme exporter protein C</fullName>
    </recommendedName>
    <alternativeName>
        <fullName evidence="9">Cytochrome c-type biogenesis protein</fullName>
    </alternativeName>
</protein>
<keyword evidence="9" id="KW-1003">Cell membrane</keyword>
<dbReference type="Pfam" id="PF01578">
    <property type="entry name" value="Cytochrom_C_asm"/>
    <property type="match status" value="1"/>
</dbReference>
<evidence type="ECO:0000256" key="5">
    <source>
        <dbReference type="ARBA" id="ARBA00022692"/>
    </source>
</evidence>
<dbReference type="NCBIfam" id="TIGR01191">
    <property type="entry name" value="ccmC"/>
    <property type="match status" value="1"/>
</dbReference>
<evidence type="ECO:0000256" key="3">
    <source>
        <dbReference type="ARBA" id="ARBA00005840"/>
    </source>
</evidence>
<keyword evidence="9" id="KW-0997">Cell inner membrane</keyword>
<keyword evidence="12" id="KW-1185">Reference proteome</keyword>
<dbReference type="PANTHER" id="PTHR30071">
    <property type="entry name" value="HEME EXPORTER PROTEIN C"/>
    <property type="match status" value="1"/>
</dbReference>
<dbReference type="STRING" id="665118.SAMN02983003_2436"/>
<keyword evidence="5 9" id="KW-0812">Transmembrane</keyword>
<evidence type="ECO:0000256" key="1">
    <source>
        <dbReference type="ARBA" id="ARBA00002442"/>
    </source>
</evidence>
<dbReference type="EMBL" id="FPKU01000002">
    <property type="protein sequence ID" value="SFZ85190.1"/>
    <property type="molecule type" value="Genomic_DNA"/>
</dbReference>
<dbReference type="InterPro" id="IPR003557">
    <property type="entry name" value="Cyt_c_biogenesis_CcmC"/>
</dbReference>
<proteinExistence type="inferred from homology"/>
<reference evidence="11 12" key="1">
    <citation type="submission" date="2016-11" db="EMBL/GenBank/DDBJ databases">
        <authorList>
            <person name="Jaros S."/>
            <person name="Januszkiewicz K."/>
            <person name="Wedrychowicz H."/>
        </authorList>
    </citation>
    <scope>NUCLEOTIDE SEQUENCE [LARGE SCALE GENOMIC DNA]</scope>
    <source>
        <strain evidence="11 12">ATCC 23634</strain>
    </source>
</reference>
<evidence type="ECO:0000256" key="8">
    <source>
        <dbReference type="ARBA" id="ARBA00023136"/>
    </source>
</evidence>
<dbReference type="GO" id="GO:0020037">
    <property type="term" value="F:heme binding"/>
    <property type="evidence" value="ECO:0007669"/>
    <property type="project" value="InterPro"/>
</dbReference>
<feature type="transmembrane region" description="Helical" evidence="9">
    <location>
        <begin position="114"/>
        <end position="133"/>
    </location>
</feature>
<feature type="transmembrane region" description="Helical" evidence="9">
    <location>
        <begin position="81"/>
        <end position="102"/>
    </location>
</feature>
<evidence type="ECO:0000313" key="12">
    <source>
        <dbReference type="Proteomes" id="UP000183447"/>
    </source>
</evidence>
<sequence length="269" mass="29185">MTAPLRDARSAAPRPATGFLGWLDRIGHPGRFLGWSGRLVLPLTVLTLLGLGLGLWLAFFGSPADYQMGDTVRIMYVHVPSAWLSQFVYGGMAVAALGTLVWRHPLADVAARTSAPLGAAFTALALYTGSLWGRPTWGTFWEWDGRMTSTLLMLFIYLGLIALWRAFDDPLRAGRVVAVATLIGALNIPIVKFSVDWWSSLHQPASVFVAGGPRMPGSILAPLLVMTLSFTLLFVVLQISGMRSEILARRADGMARRAARPEPDAQATP</sequence>
<keyword evidence="7 9" id="KW-1133">Transmembrane helix</keyword>
<evidence type="ECO:0000313" key="11">
    <source>
        <dbReference type="EMBL" id="SFZ85190.1"/>
    </source>
</evidence>
<name>A0A1K2I0H0_9HYPH</name>
<feature type="transmembrane region" description="Helical" evidence="9">
    <location>
        <begin position="219"/>
        <end position="240"/>
    </location>
</feature>
<evidence type="ECO:0000259" key="10">
    <source>
        <dbReference type="Pfam" id="PF01578"/>
    </source>
</evidence>
<feature type="transmembrane region" description="Helical" evidence="9">
    <location>
        <begin position="176"/>
        <end position="199"/>
    </location>
</feature>
<feature type="transmembrane region" description="Helical" evidence="9">
    <location>
        <begin position="145"/>
        <end position="164"/>
    </location>
</feature>
<evidence type="ECO:0000256" key="2">
    <source>
        <dbReference type="ARBA" id="ARBA00004141"/>
    </source>
</evidence>
<feature type="domain" description="Cytochrome c assembly protein" evidence="10">
    <location>
        <begin position="43"/>
        <end position="202"/>
    </location>
</feature>
<dbReference type="InterPro" id="IPR002541">
    <property type="entry name" value="Cyt_c_assembly"/>
</dbReference>
<dbReference type="GO" id="GO:0015232">
    <property type="term" value="F:heme transmembrane transporter activity"/>
    <property type="evidence" value="ECO:0007669"/>
    <property type="project" value="InterPro"/>
</dbReference>
<keyword evidence="9" id="KW-0813">Transport</keyword>
<keyword evidence="8 9" id="KW-0472">Membrane</keyword>
<accession>A0A1K2I0H0</accession>
<evidence type="ECO:0000256" key="9">
    <source>
        <dbReference type="RuleBase" id="RU364092"/>
    </source>
</evidence>
<gene>
    <name evidence="9" type="primary">ccmC</name>
    <name evidence="11" type="ORF">SAMN02983003_2436</name>
</gene>
<comment type="similarity">
    <text evidence="3 9">Belongs to the CcmC/CycZ/HelC family.</text>
</comment>
<dbReference type="GO" id="GO:0017004">
    <property type="term" value="P:cytochrome complex assembly"/>
    <property type="evidence" value="ECO:0007669"/>
    <property type="project" value="UniProtKB-KW"/>
</dbReference>
<comment type="subcellular location">
    <subcellularLocation>
        <location evidence="9">Cell inner membrane</location>
    </subcellularLocation>
    <subcellularLocation>
        <location evidence="2">Membrane</location>
        <topology evidence="2">Multi-pass membrane protein</topology>
    </subcellularLocation>
</comment>
<keyword evidence="6 9" id="KW-0201">Cytochrome c-type biogenesis</keyword>
<dbReference type="PANTHER" id="PTHR30071:SF1">
    <property type="entry name" value="CYTOCHROME B_B6 PROTEIN-RELATED"/>
    <property type="match status" value="1"/>
</dbReference>